<dbReference type="Proteomes" id="UP000242180">
    <property type="component" value="Unassembled WGS sequence"/>
</dbReference>
<feature type="region of interest" description="Disordered" evidence="1">
    <location>
        <begin position="1"/>
        <end position="61"/>
    </location>
</feature>
<name>A0A1X2H628_SYNRA</name>
<dbReference type="Gene3D" id="3.30.420.10">
    <property type="entry name" value="Ribonuclease H-like superfamily/Ribonuclease H"/>
    <property type="match status" value="1"/>
</dbReference>
<dbReference type="STRING" id="13706.A0A1X2H628"/>
<dbReference type="EMBL" id="MCGN01000009">
    <property type="protein sequence ID" value="ORY93410.1"/>
    <property type="molecule type" value="Genomic_DNA"/>
</dbReference>
<dbReference type="OrthoDB" id="2416077at2759"/>
<dbReference type="InParanoid" id="A0A1X2H628"/>
<evidence type="ECO:0000256" key="1">
    <source>
        <dbReference type="SAM" id="MobiDB-lite"/>
    </source>
</evidence>
<protein>
    <recommendedName>
        <fullName evidence="4">Tc1-like transposase DDE domain-containing protein</fullName>
    </recommendedName>
</protein>
<proteinExistence type="predicted"/>
<keyword evidence="3" id="KW-1185">Reference proteome</keyword>
<dbReference type="InterPro" id="IPR036397">
    <property type="entry name" value="RNaseH_sf"/>
</dbReference>
<reference evidence="2 3" key="1">
    <citation type="submission" date="2016-07" db="EMBL/GenBank/DDBJ databases">
        <title>Pervasive Adenine N6-methylation of Active Genes in Fungi.</title>
        <authorList>
            <consortium name="DOE Joint Genome Institute"/>
            <person name="Mondo S.J."/>
            <person name="Dannebaum R.O."/>
            <person name="Kuo R.C."/>
            <person name="Labutti K."/>
            <person name="Haridas S."/>
            <person name="Kuo A."/>
            <person name="Salamov A."/>
            <person name="Ahrendt S.R."/>
            <person name="Lipzen A."/>
            <person name="Sullivan W."/>
            <person name="Andreopoulos W.B."/>
            <person name="Clum A."/>
            <person name="Lindquist E."/>
            <person name="Daum C."/>
            <person name="Ramamoorthy G.K."/>
            <person name="Gryganskyi A."/>
            <person name="Culley D."/>
            <person name="Magnuson J.K."/>
            <person name="James T.Y."/>
            <person name="O'Malley M.A."/>
            <person name="Stajich J.E."/>
            <person name="Spatafora J.W."/>
            <person name="Visel A."/>
            <person name="Grigoriev I.V."/>
        </authorList>
    </citation>
    <scope>NUCLEOTIDE SEQUENCE [LARGE SCALE GENOMIC DNA]</scope>
    <source>
        <strain evidence="2 3">NRRL 2496</strain>
    </source>
</reference>
<dbReference type="GO" id="GO:0003676">
    <property type="term" value="F:nucleic acid binding"/>
    <property type="evidence" value="ECO:0007669"/>
    <property type="project" value="InterPro"/>
</dbReference>
<evidence type="ECO:0008006" key="4">
    <source>
        <dbReference type="Google" id="ProtNLM"/>
    </source>
</evidence>
<comment type="caution">
    <text evidence="2">The sequence shown here is derived from an EMBL/GenBank/DDBJ whole genome shotgun (WGS) entry which is preliminary data.</text>
</comment>
<gene>
    <name evidence="2" type="ORF">BCR43DRAFT_496898</name>
</gene>
<evidence type="ECO:0000313" key="3">
    <source>
        <dbReference type="Proteomes" id="UP000242180"/>
    </source>
</evidence>
<feature type="compositionally biased region" description="Basic residues" evidence="1">
    <location>
        <begin position="13"/>
        <end position="22"/>
    </location>
</feature>
<organism evidence="2 3">
    <name type="scientific">Syncephalastrum racemosum</name>
    <name type="common">Filamentous fungus</name>
    <dbReference type="NCBI Taxonomy" id="13706"/>
    <lineage>
        <taxon>Eukaryota</taxon>
        <taxon>Fungi</taxon>
        <taxon>Fungi incertae sedis</taxon>
        <taxon>Mucoromycota</taxon>
        <taxon>Mucoromycotina</taxon>
        <taxon>Mucoromycetes</taxon>
        <taxon>Mucorales</taxon>
        <taxon>Syncephalastraceae</taxon>
        <taxon>Syncephalastrum</taxon>
    </lineage>
</organism>
<dbReference type="AlphaFoldDB" id="A0A1X2H628"/>
<evidence type="ECO:0000313" key="2">
    <source>
        <dbReference type="EMBL" id="ORY93410.1"/>
    </source>
</evidence>
<accession>A0A1X2H628</accession>
<sequence length="182" mass="20586">MIRKRADRNSRVANKKPSRRIGARRDVGFCKKSIGAGPSRTGTKPCGPDQASSGKGKKSGQIHVWRTKDEANLPDCLGHTLKSNRSSVMSWGGIIFDRKMELDIVKKDSHKRGALWRILLTRSMRNRWCMRFGICPDLILILMEDGAPIHRSNAPKQWLQEHVIIKIDRPAQSPDLDPIENL</sequence>